<evidence type="ECO:0000256" key="1">
    <source>
        <dbReference type="PROSITE-ProRule" id="PRU00339"/>
    </source>
</evidence>
<keyword evidence="2" id="KW-0175">Coiled coil</keyword>
<dbReference type="SUPFAM" id="SSF48452">
    <property type="entry name" value="TPR-like"/>
    <property type="match status" value="1"/>
</dbReference>
<proteinExistence type="predicted"/>
<comment type="caution">
    <text evidence="4">The sequence shown here is derived from an EMBL/GenBank/DDBJ whole genome shotgun (WGS) entry which is preliminary data.</text>
</comment>
<organism evidence="4 5">
    <name type="scientific">Prosthecobacter dejongeii</name>
    <dbReference type="NCBI Taxonomy" id="48465"/>
    <lineage>
        <taxon>Bacteria</taxon>
        <taxon>Pseudomonadati</taxon>
        <taxon>Verrucomicrobiota</taxon>
        <taxon>Verrucomicrobiia</taxon>
        <taxon>Verrucomicrobiales</taxon>
        <taxon>Verrucomicrobiaceae</taxon>
        <taxon>Prosthecobacter</taxon>
    </lineage>
</organism>
<dbReference type="Gene3D" id="1.25.40.10">
    <property type="entry name" value="Tetratricopeptide repeat domain"/>
    <property type="match status" value="4"/>
</dbReference>
<dbReference type="SMART" id="SM00028">
    <property type="entry name" value="TPR"/>
    <property type="match status" value="3"/>
</dbReference>
<dbReference type="AlphaFoldDB" id="A0A7W7YI77"/>
<feature type="coiled-coil region" evidence="2">
    <location>
        <begin position="41"/>
        <end position="68"/>
    </location>
</feature>
<dbReference type="InterPro" id="IPR019734">
    <property type="entry name" value="TPR_rpt"/>
</dbReference>
<reference evidence="4 5" key="1">
    <citation type="submission" date="2020-08" db="EMBL/GenBank/DDBJ databases">
        <title>Genomic Encyclopedia of Type Strains, Phase IV (KMG-IV): sequencing the most valuable type-strain genomes for metagenomic binning, comparative biology and taxonomic classification.</title>
        <authorList>
            <person name="Goeker M."/>
        </authorList>
    </citation>
    <scope>NUCLEOTIDE SEQUENCE [LARGE SCALE GENOMIC DNA]</scope>
    <source>
        <strain evidence="4 5">DSM 12251</strain>
    </source>
</reference>
<evidence type="ECO:0000256" key="2">
    <source>
        <dbReference type="SAM" id="Coils"/>
    </source>
</evidence>
<feature type="repeat" description="TPR" evidence="1">
    <location>
        <begin position="841"/>
        <end position="874"/>
    </location>
</feature>
<accession>A0A7W7YI77</accession>
<dbReference type="RefSeq" id="WP_184205462.1">
    <property type="nucleotide sequence ID" value="NZ_JACHIF010000001.1"/>
</dbReference>
<protein>
    <submittedName>
        <fullName evidence="4">Tetratricopeptide (TPR) repeat protein</fullName>
    </submittedName>
</protein>
<dbReference type="InterPro" id="IPR011990">
    <property type="entry name" value="TPR-like_helical_dom_sf"/>
</dbReference>
<dbReference type="PANTHER" id="PTHR12558:SF13">
    <property type="entry name" value="CELL DIVISION CYCLE PROTEIN 27 HOMOLOG"/>
    <property type="match status" value="1"/>
</dbReference>
<evidence type="ECO:0000313" key="4">
    <source>
        <dbReference type="EMBL" id="MBB5036522.1"/>
    </source>
</evidence>
<dbReference type="PROSITE" id="PS50293">
    <property type="entry name" value="TPR_REGION"/>
    <property type="match status" value="1"/>
</dbReference>
<name>A0A7W7YI77_9BACT</name>
<feature type="compositionally biased region" description="Basic and acidic residues" evidence="3">
    <location>
        <begin position="422"/>
        <end position="446"/>
    </location>
</feature>
<feature type="region of interest" description="Disordered" evidence="3">
    <location>
        <begin position="422"/>
        <end position="447"/>
    </location>
</feature>
<keyword evidence="1" id="KW-0802">TPR repeat</keyword>
<dbReference type="Pfam" id="PF13181">
    <property type="entry name" value="TPR_8"/>
    <property type="match status" value="3"/>
</dbReference>
<evidence type="ECO:0000256" key="3">
    <source>
        <dbReference type="SAM" id="MobiDB-lite"/>
    </source>
</evidence>
<keyword evidence="5" id="KW-1185">Reference proteome</keyword>
<dbReference type="EMBL" id="JACHIF010000001">
    <property type="protein sequence ID" value="MBB5036522.1"/>
    <property type="molecule type" value="Genomic_DNA"/>
</dbReference>
<dbReference type="PANTHER" id="PTHR12558">
    <property type="entry name" value="CELL DIVISION CYCLE 16,23,27"/>
    <property type="match status" value="1"/>
</dbReference>
<dbReference type="PROSITE" id="PS50005">
    <property type="entry name" value="TPR"/>
    <property type="match status" value="2"/>
</dbReference>
<dbReference type="Proteomes" id="UP000534294">
    <property type="component" value="Unassembled WGS sequence"/>
</dbReference>
<evidence type="ECO:0000313" key="5">
    <source>
        <dbReference type="Proteomes" id="UP000534294"/>
    </source>
</evidence>
<sequence length="1000" mass="112284">MQFFLIMRPRFFILALFFCFAVFFGSRLLIKNSLFRSLAGSYEEEAEVKALRAELKNYTARASKLSAEEAAAQWLVLFEAWTHVDQDINFEELAEVLPPAQTWDALAVAIEKRPKDKEPLQRQCLILMSAVLRDDSQARQQAMAGLRDLIAKDPKIAKRGVPYFQQSVDRLGRVLDTLAGSTKEQVEALTATLDAYEKDEGMTEEILIPDLLQEADEATVAPLIARALRLKAGIRVSGKQTRRLTSKLALENLPTLKRPVWGFVETEADLPLYEGLVKKFPDDDSSDRSDAERLYLLHLIAAGRTEEAMAFTLNRLSNERGAKLTLYSTDVETLQKQGFGRQMRDFLHAMLSQQPALPLWKVYIEISAHEGLSKEALQSLREAMAKPALVGQARSEVESHFYRALLAADEVDEGVKILREMVKREPAKGTPRSDSRSLDELPEGVRNKLSPQAQRNLQLISSQRQNSPERERINLAEGLLSLGLLLKRPELVDEAVAGALAAYAQIPEDETSMESELWTVTKLLVKAGRSSAAETFLKEQLVRSSDSGSQERSMRETRDILESLVGVYHQAGRYAEIVQLLDTSPGWRATDLADLTLTSFDNSLLVMAAKALAETGKNDVARRIAQRAVQLHPDEDSIYALLLSLGGDDLETRLDALQAAHRFQERPLIWKSQLQLNEGRLEEAEKSVRAAIAIDPSDGEQGKGDRMRAYAVLADILDKKGDADQAKVMRGAVKAIRISENADDWWEAGLLSRAVAMYEEALTHFADAYCIQSRLALRYSELGDFAKAEMYYRRAFELMPDSFGRVESHCFGCEGAFKGKRAQNIADQVFTRLAVEMPNKPQIFYLLGYLRDQQGNHAEAVKHYRHAVKLDPDYLNAWKKLLATTDHVPMPRAERDEATLALFRLDPNTHNIGLKSMASLPLLWKAILEAESARLLPETGLLYPLPASAAFVAQNRQVRLELEYSQRRAAENNGYRKHLMANRLVQTVGQMFQAVNQGRF</sequence>
<feature type="repeat" description="TPR" evidence="1">
    <location>
        <begin position="769"/>
        <end position="802"/>
    </location>
</feature>
<gene>
    <name evidence="4" type="ORF">HNQ64_000756</name>
</gene>